<evidence type="ECO:0000256" key="7">
    <source>
        <dbReference type="ARBA" id="ARBA00022989"/>
    </source>
</evidence>
<dbReference type="Gene3D" id="3.90.550.50">
    <property type="match status" value="1"/>
</dbReference>
<evidence type="ECO:0000256" key="6">
    <source>
        <dbReference type="ARBA" id="ARBA00022968"/>
    </source>
</evidence>
<reference evidence="12" key="1">
    <citation type="submission" date="2025-08" db="UniProtKB">
        <authorList>
            <consortium name="RefSeq"/>
        </authorList>
    </citation>
    <scope>IDENTIFICATION</scope>
    <source>
        <tissue evidence="12">Whole Larva</tissue>
    </source>
</reference>
<gene>
    <name evidence="12" type="primary">LOC108559940</name>
</gene>
<evidence type="ECO:0000313" key="12">
    <source>
        <dbReference type="RefSeq" id="XP_017772817.1"/>
    </source>
</evidence>
<keyword evidence="9" id="KW-0472">Membrane</keyword>
<evidence type="ECO:0000256" key="1">
    <source>
        <dbReference type="ARBA" id="ARBA00004323"/>
    </source>
</evidence>
<keyword evidence="3 10" id="KW-0328">Glycosyltransferase</keyword>
<evidence type="ECO:0000313" key="11">
    <source>
        <dbReference type="Proteomes" id="UP000695000"/>
    </source>
</evidence>
<dbReference type="PANTHER" id="PTHR11214">
    <property type="entry name" value="BETA-1,3-N-ACETYLGLUCOSAMINYLTRANSFERASE"/>
    <property type="match status" value="1"/>
</dbReference>
<evidence type="ECO:0000256" key="9">
    <source>
        <dbReference type="ARBA" id="ARBA00023136"/>
    </source>
</evidence>
<keyword evidence="6" id="KW-0735">Signal-anchor</keyword>
<keyword evidence="5" id="KW-0812">Transmembrane</keyword>
<proteinExistence type="inferred from homology"/>
<dbReference type="EC" id="2.4.1.-" evidence="10"/>
<comment type="similarity">
    <text evidence="2 10">Belongs to the glycosyltransferase 31 family.</text>
</comment>
<keyword evidence="4" id="KW-0808">Transferase</keyword>
<evidence type="ECO:0000256" key="3">
    <source>
        <dbReference type="ARBA" id="ARBA00022676"/>
    </source>
</evidence>
<evidence type="ECO:0000256" key="8">
    <source>
        <dbReference type="ARBA" id="ARBA00023034"/>
    </source>
</evidence>
<protein>
    <recommendedName>
        <fullName evidence="10">Hexosyltransferase</fullName>
        <ecNumber evidence="10">2.4.1.-</ecNumber>
    </recommendedName>
</protein>
<name>A0ABM1ME17_NICVS</name>
<comment type="subcellular location">
    <subcellularLocation>
        <location evidence="1 10">Golgi apparatus membrane</location>
        <topology evidence="1 10">Single-pass type II membrane protein</topology>
    </subcellularLocation>
</comment>
<sequence>MSTQKWHWIIRKPVKMDRRFIRQNGPVLFITLLFCLSVWQIIVSGPGPPDADEITVPAYTVITPNSTRFRYPVESLNASDYHTLMDNREFSFKMLTIVCNESYPFLLVMVHSAPTNFAKRKTIRETWGQRHDGMKLVFMLGAVDDYKLQKKLELENALHGDFVQGSFKDTYRNVTYKHVMVLKYAVYHCPSAKYILKTDDDVFVNMVVYLDFLNEDLSTHGVTDLLFCNVVKDSEAARSYRSKWRVSFKEYPQRVYPTYCPGWTLLYSPDVVFKLYKEAQIRPYFWIDDVLITGILMKNLNLTHTHNAKYIMRHDDTHAVVYRNSTTLIRQQFLYGHPELNERQIRSLWAFVTRPKIEANRFVRT</sequence>
<dbReference type="InterPro" id="IPR002659">
    <property type="entry name" value="Glyco_trans_31"/>
</dbReference>
<keyword evidence="11" id="KW-1185">Reference proteome</keyword>
<dbReference type="Pfam" id="PF01762">
    <property type="entry name" value="Galactosyl_T"/>
    <property type="match status" value="1"/>
</dbReference>
<evidence type="ECO:0000256" key="2">
    <source>
        <dbReference type="ARBA" id="ARBA00008661"/>
    </source>
</evidence>
<accession>A0ABM1ME17</accession>
<evidence type="ECO:0000256" key="4">
    <source>
        <dbReference type="ARBA" id="ARBA00022679"/>
    </source>
</evidence>
<dbReference type="Proteomes" id="UP000695000">
    <property type="component" value="Unplaced"/>
</dbReference>
<dbReference type="GeneID" id="108559940"/>
<dbReference type="RefSeq" id="XP_017772817.1">
    <property type="nucleotide sequence ID" value="XM_017917328.1"/>
</dbReference>
<keyword evidence="7" id="KW-1133">Transmembrane helix</keyword>
<evidence type="ECO:0000256" key="5">
    <source>
        <dbReference type="ARBA" id="ARBA00022692"/>
    </source>
</evidence>
<dbReference type="PANTHER" id="PTHR11214:SF376">
    <property type="entry name" value="HEXOSYLTRANSFERASE"/>
    <property type="match status" value="1"/>
</dbReference>
<organism evidence="11 12">
    <name type="scientific">Nicrophorus vespilloides</name>
    <name type="common">Boreal carrion beetle</name>
    <dbReference type="NCBI Taxonomy" id="110193"/>
    <lineage>
        <taxon>Eukaryota</taxon>
        <taxon>Metazoa</taxon>
        <taxon>Ecdysozoa</taxon>
        <taxon>Arthropoda</taxon>
        <taxon>Hexapoda</taxon>
        <taxon>Insecta</taxon>
        <taxon>Pterygota</taxon>
        <taxon>Neoptera</taxon>
        <taxon>Endopterygota</taxon>
        <taxon>Coleoptera</taxon>
        <taxon>Polyphaga</taxon>
        <taxon>Staphyliniformia</taxon>
        <taxon>Silphidae</taxon>
        <taxon>Nicrophorinae</taxon>
        <taxon>Nicrophorus</taxon>
    </lineage>
</organism>
<evidence type="ECO:0000256" key="10">
    <source>
        <dbReference type="RuleBase" id="RU363063"/>
    </source>
</evidence>
<keyword evidence="8 10" id="KW-0333">Golgi apparatus</keyword>